<comment type="caution">
    <text evidence="2">The sequence shown here is derived from an EMBL/GenBank/DDBJ whole genome shotgun (WGS) entry which is preliminary data.</text>
</comment>
<feature type="region of interest" description="Disordered" evidence="1">
    <location>
        <begin position="1"/>
        <end position="77"/>
    </location>
</feature>
<evidence type="ECO:0000313" key="2">
    <source>
        <dbReference type="EMBL" id="MED6267637.1"/>
    </source>
</evidence>
<protein>
    <submittedName>
        <fullName evidence="2">Uncharacterized protein</fullName>
    </submittedName>
</protein>
<proteinExistence type="predicted"/>
<gene>
    <name evidence="2" type="ORF">CHARACLAT_014234</name>
</gene>
<accession>A0ABU7CY74</accession>
<dbReference type="Proteomes" id="UP001352852">
    <property type="component" value="Unassembled WGS sequence"/>
</dbReference>
<name>A0ABU7CY74_9TELE</name>
<dbReference type="EMBL" id="JAHUTJ010009254">
    <property type="protein sequence ID" value="MED6267637.1"/>
    <property type="molecule type" value="Genomic_DNA"/>
</dbReference>
<evidence type="ECO:0000313" key="3">
    <source>
        <dbReference type="Proteomes" id="UP001352852"/>
    </source>
</evidence>
<organism evidence="2 3">
    <name type="scientific">Characodon lateralis</name>
    <dbReference type="NCBI Taxonomy" id="208331"/>
    <lineage>
        <taxon>Eukaryota</taxon>
        <taxon>Metazoa</taxon>
        <taxon>Chordata</taxon>
        <taxon>Craniata</taxon>
        <taxon>Vertebrata</taxon>
        <taxon>Euteleostomi</taxon>
        <taxon>Actinopterygii</taxon>
        <taxon>Neopterygii</taxon>
        <taxon>Teleostei</taxon>
        <taxon>Neoteleostei</taxon>
        <taxon>Acanthomorphata</taxon>
        <taxon>Ovalentaria</taxon>
        <taxon>Atherinomorphae</taxon>
        <taxon>Cyprinodontiformes</taxon>
        <taxon>Goodeidae</taxon>
        <taxon>Characodon</taxon>
    </lineage>
</organism>
<reference evidence="2 3" key="1">
    <citation type="submission" date="2021-06" db="EMBL/GenBank/DDBJ databases">
        <authorList>
            <person name="Palmer J.M."/>
        </authorList>
    </citation>
    <scope>NUCLEOTIDE SEQUENCE [LARGE SCALE GENOMIC DNA]</scope>
    <source>
        <strain evidence="2 3">CL_MEX2019</strain>
        <tissue evidence="2">Muscle</tissue>
    </source>
</reference>
<evidence type="ECO:0000256" key="1">
    <source>
        <dbReference type="SAM" id="MobiDB-lite"/>
    </source>
</evidence>
<feature type="compositionally biased region" description="Polar residues" evidence="1">
    <location>
        <begin position="56"/>
        <end position="77"/>
    </location>
</feature>
<keyword evidence="3" id="KW-1185">Reference proteome</keyword>
<sequence length="77" mass="8484">MTDGGRLGRMRTEEQKRRNDRRRRRSQEQKQAKQEGTAAHNSTASIPGAAAHTDHTPPNSQPRSTTSPGQHPNAQSA</sequence>